<dbReference type="EMBL" id="CP113836">
    <property type="protein sequence ID" value="WAL67123.1"/>
    <property type="molecule type" value="Genomic_DNA"/>
</dbReference>
<proteinExistence type="predicted"/>
<gene>
    <name evidence="1" type="ORF">ORV05_04865</name>
</gene>
<organism evidence="1 2">
    <name type="scientific">Amycolatopsis cynarae</name>
    <dbReference type="NCBI Taxonomy" id="2995223"/>
    <lineage>
        <taxon>Bacteria</taxon>
        <taxon>Bacillati</taxon>
        <taxon>Actinomycetota</taxon>
        <taxon>Actinomycetes</taxon>
        <taxon>Pseudonocardiales</taxon>
        <taxon>Pseudonocardiaceae</taxon>
        <taxon>Amycolatopsis</taxon>
    </lineage>
</organism>
<dbReference type="Gene3D" id="3.10.20.480">
    <property type="entry name" value="Antirestriction protein ArdA, domain 1"/>
    <property type="match status" value="1"/>
</dbReference>
<sequence length="180" mass="20221">MPRIYVASVADHNRGRLHGVRIDIDDSTQVEEVREKIQAMLSESPSLLSGEVESAEEYAIHSAEYFGPYKVGVSTPLDEVVLVGGEIFLWGEAFAHWAMHCADVGTAVRTFADCYQGEWDDAKSWALGEFGEQNEETFKVYEACEYLSFDWEAYVTAFKARGYELFDLSDGTVAVFKPNH</sequence>
<accession>A0ABY7B7G0</accession>
<dbReference type="Proteomes" id="UP001163203">
    <property type="component" value="Chromosome"/>
</dbReference>
<dbReference type="Pfam" id="PF07275">
    <property type="entry name" value="ArdA"/>
    <property type="match status" value="1"/>
</dbReference>
<keyword evidence="2" id="KW-1185">Reference proteome</keyword>
<dbReference type="InterPro" id="IPR041895">
    <property type="entry name" value="ArdA_dom1"/>
</dbReference>
<dbReference type="RefSeq" id="WP_268757250.1">
    <property type="nucleotide sequence ID" value="NZ_CP113836.1"/>
</dbReference>
<evidence type="ECO:0000313" key="1">
    <source>
        <dbReference type="EMBL" id="WAL67123.1"/>
    </source>
</evidence>
<name>A0ABY7B7G0_9PSEU</name>
<evidence type="ECO:0000313" key="2">
    <source>
        <dbReference type="Proteomes" id="UP001163203"/>
    </source>
</evidence>
<protein>
    <submittedName>
        <fullName evidence="1">Antirestriction protein ArdA</fullName>
    </submittedName>
</protein>
<reference evidence="1" key="1">
    <citation type="submission" date="2022-11" db="EMBL/GenBank/DDBJ databases">
        <authorList>
            <person name="Mo P."/>
        </authorList>
    </citation>
    <scope>NUCLEOTIDE SEQUENCE</scope>
    <source>
        <strain evidence="1">HUAS 11-8</strain>
    </source>
</reference>
<dbReference type="InterPro" id="IPR009899">
    <property type="entry name" value="ArdA"/>
</dbReference>